<dbReference type="GO" id="GO:0016491">
    <property type="term" value="F:oxidoreductase activity"/>
    <property type="evidence" value="ECO:0007669"/>
    <property type="project" value="UniProtKB-KW"/>
</dbReference>
<keyword evidence="5" id="KW-1185">Reference proteome</keyword>
<reference evidence="4" key="2">
    <citation type="journal article" date="2019" name="Int. J. Syst. Evol. Microbiol.">
        <title>Faecalibacillus intestinalis gen. nov., sp. nov. and Faecalibacillus faecis sp. nov., isolated from human faeces.</title>
        <authorList>
            <person name="Seo B."/>
            <person name="Jeon K."/>
            <person name="Baek I."/>
            <person name="Lee Y.M."/>
            <person name="Baek K."/>
            <person name="Ko G."/>
        </authorList>
    </citation>
    <scope>NUCLEOTIDE SEQUENCE</scope>
    <source>
        <strain evidence="4">SNUG30370</strain>
    </source>
</reference>
<organism evidence="4 5">
    <name type="scientific">Faecalibacillus faecis</name>
    <dbReference type="NCBI Taxonomy" id="1982628"/>
    <lineage>
        <taxon>Bacteria</taxon>
        <taxon>Bacillati</taxon>
        <taxon>Bacillota</taxon>
        <taxon>Erysipelotrichia</taxon>
        <taxon>Erysipelotrichales</taxon>
        <taxon>Coprobacillaceae</taxon>
        <taxon>Faecalibacillus</taxon>
    </lineage>
</organism>
<feature type="domain" description="NADP-dependent oxidoreductase" evidence="2">
    <location>
        <begin position="16"/>
        <end position="314"/>
    </location>
</feature>
<accession>A0A2T3G1H3</accession>
<dbReference type="PANTHER" id="PTHR43625:SF77">
    <property type="entry name" value="ALDO-KETO REDUCTASE"/>
    <property type="match status" value="1"/>
</dbReference>
<dbReference type="Pfam" id="PF00248">
    <property type="entry name" value="Aldo_ket_red"/>
    <property type="match status" value="1"/>
</dbReference>
<reference evidence="3" key="3">
    <citation type="submission" date="2021-10" db="EMBL/GenBank/DDBJ databases">
        <title>Collection of gut derived symbiotic bacterial strains cultured from healthy donors.</title>
        <authorList>
            <person name="Lin H."/>
            <person name="Littmann E."/>
            <person name="Kohout C."/>
            <person name="Pamer E.G."/>
        </authorList>
    </citation>
    <scope>NUCLEOTIDE SEQUENCE</scope>
    <source>
        <strain evidence="3">DFI.4.48</strain>
    </source>
</reference>
<dbReference type="GeneID" id="77470339"/>
<dbReference type="Proteomes" id="UP001198439">
    <property type="component" value="Unassembled WGS sequence"/>
</dbReference>
<dbReference type="EMBL" id="PYLP01000003">
    <property type="protein sequence ID" value="PST41386.1"/>
    <property type="molecule type" value="Genomic_DNA"/>
</dbReference>
<reference evidence="5" key="1">
    <citation type="submission" date="2018-03" db="EMBL/GenBank/DDBJ databases">
        <title>Lachnoclostridium SNUG30370 gen.nov., sp.nov., isolated from human faeces.</title>
        <authorList>
            <person name="Seo B."/>
            <person name="Jeon K."/>
            <person name="Ko G."/>
        </authorList>
    </citation>
    <scope>NUCLEOTIDE SEQUENCE [LARGE SCALE GENOMIC DNA]</scope>
    <source>
        <strain evidence="5">SNUG30370</strain>
    </source>
</reference>
<gene>
    <name evidence="4" type="ORF">C7U55_04395</name>
    <name evidence="3" type="ORF">LJD69_05470</name>
</gene>
<evidence type="ECO:0000259" key="2">
    <source>
        <dbReference type="Pfam" id="PF00248"/>
    </source>
</evidence>
<evidence type="ECO:0000313" key="5">
    <source>
        <dbReference type="Proteomes" id="UP000241201"/>
    </source>
</evidence>
<dbReference type="PANTHER" id="PTHR43625">
    <property type="entry name" value="AFLATOXIN B1 ALDEHYDE REDUCTASE"/>
    <property type="match status" value="1"/>
</dbReference>
<dbReference type="SUPFAM" id="SSF51430">
    <property type="entry name" value="NAD(P)-linked oxidoreductase"/>
    <property type="match status" value="1"/>
</dbReference>
<dbReference type="GO" id="GO:0005737">
    <property type="term" value="C:cytoplasm"/>
    <property type="evidence" value="ECO:0007669"/>
    <property type="project" value="TreeGrafter"/>
</dbReference>
<dbReference type="Proteomes" id="UP000241201">
    <property type="component" value="Unassembled WGS sequence"/>
</dbReference>
<dbReference type="InterPro" id="IPR023210">
    <property type="entry name" value="NADP_OxRdtase_dom"/>
</dbReference>
<proteinExistence type="predicted"/>
<evidence type="ECO:0000313" key="3">
    <source>
        <dbReference type="EMBL" id="MCB8610036.1"/>
    </source>
</evidence>
<dbReference type="Gene3D" id="3.20.20.100">
    <property type="entry name" value="NADP-dependent oxidoreductase domain"/>
    <property type="match status" value="1"/>
</dbReference>
<evidence type="ECO:0000256" key="1">
    <source>
        <dbReference type="ARBA" id="ARBA00023002"/>
    </source>
</evidence>
<sequence>MKRVRLGKTDMYVNAIGLGCMGLTHASGLPTPKEEAVEILRKAHDMGYDFYDTAECYTGVNPDGSTAYNEEVVGEAVKPFRKDIILCTKFGVKHMGDHLEFDSSPETIRKSLEGSLKKLQTDYVDIYYQHRIDPKVEPEVVAGVMKELIEEGKIKAWGISETNEEYLRRAHAVCPVTVIENRYSMMARWHENLMPVCKELGITYVAFSPLANGALTGAYQSKKAFGSGEQDFRPDMPQYSEEGIKKTNELLEVVSQIGEKHHATNAQMSLAWMINKYDFIIPIPGSRKLDRLQSNFEAGNVELGQEEVKTIDDKLNTMEFKVFGGH</sequence>
<name>A0A2T3G1H3_9FIRM</name>
<dbReference type="InterPro" id="IPR036812">
    <property type="entry name" value="NAD(P)_OxRdtase_dom_sf"/>
</dbReference>
<dbReference type="AlphaFoldDB" id="A0A2T3G1H3"/>
<protein>
    <submittedName>
        <fullName evidence="4">Aldo/keto reductase</fullName>
    </submittedName>
</protein>
<evidence type="ECO:0000313" key="4">
    <source>
        <dbReference type="EMBL" id="PST41386.1"/>
    </source>
</evidence>
<keyword evidence="1" id="KW-0560">Oxidoreductase</keyword>
<dbReference type="InterPro" id="IPR050791">
    <property type="entry name" value="Aldo-Keto_reductase"/>
</dbReference>
<dbReference type="EMBL" id="JAJDKZ010000011">
    <property type="protein sequence ID" value="MCB8610036.1"/>
    <property type="molecule type" value="Genomic_DNA"/>
</dbReference>
<dbReference type="RefSeq" id="WP_106987506.1">
    <property type="nucleotide sequence ID" value="NZ_DBGCOW010000041.1"/>
</dbReference>
<comment type="caution">
    <text evidence="4">The sequence shown here is derived from an EMBL/GenBank/DDBJ whole genome shotgun (WGS) entry which is preliminary data.</text>
</comment>